<dbReference type="EMBL" id="UINC01039220">
    <property type="protein sequence ID" value="SVB37390.1"/>
    <property type="molecule type" value="Genomic_DNA"/>
</dbReference>
<sequence>MTIAKMTGVADHKAIIENVIQDVRKNRCRSLSEEDVVNLLDEVNEEMVGGRVLFQHLTDDLAWSMTGERPNKHTNWKDMR</sequence>
<gene>
    <name evidence="1" type="ORF">METZ01_LOCUS190244</name>
</gene>
<accession>A0A382DFZ0</accession>
<reference evidence="1" key="1">
    <citation type="submission" date="2018-05" db="EMBL/GenBank/DDBJ databases">
        <authorList>
            <person name="Lanie J.A."/>
            <person name="Ng W.-L."/>
            <person name="Kazmierczak K.M."/>
            <person name="Andrzejewski T.M."/>
            <person name="Davidsen T.M."/>
            <person name="Wayne K.J."/>
            <person name="Tettelin H."/>
            <person name="Glass J.I."/>
            <person name="Rusch D."/>
            <person name="Podicherti R."/>
            <person name="Tsui H.-C.T."/>
            <person name="Winkler M.E."/>
        </authorList>
    </citation>
    <scope>NUCLEOTIDE SEQUENCE</scope>
</reference>
<evidence type="ECO:0000313" key="1">
    <source>
        <dbReference type="EMBL" id="SVB37390.1"/>
    </source>
</evidence>
<name>A0A382DFZ0_9ZZZZ</name>
<dbReference type="AlphaFoldDB" id="A0A382DFZ0"/>
<organism evidence="1">
    <name type="scientific">marine metagenome</name>
    <dbReference type="NCBI Taxonomy" id="408172"/>
    <lineage>
        <taxon>unclassified sequences</taxon>
        <taxon>metagenomes</taxon>
        <taxon>ecological metagenomes</taxon>
    </lineage>
</organism>
<protein>
    <submittedName>
        <fullName evidence="1">Uncharacterized protein</fullName>
    </submittedName>
</protein>
<proteinExistence type="predicted"/>